<gene>
    <name evidence="3" type="ORF">K2173_006249</name>
</gene>
<dbReference type="PANTHER" id="PTHR16166">
    <property type="entry name" value="VACUOLAR PROTEIN SORTING-ASSOCIATED PROTEIN VPS13"/>
    <property type="match status" value="1"/>
</dbReference>
<dbReference type="Proteomes" id="UP001159364">
    <property type="component" value="Linkage Group LG05"/>
</dbReference>
<accession>A0AAV8TE83</accession>
<dbReference type="Pfam" id="PF25036">
    <property type="entry name" value="VPS13_VAB"/>
    <property type="match status" value="1"/>
</dbReference>
<dbReference type="InterPro" id="IPR009543">
    <property type="entry name" value="VPS13_VAB"/>
</dbReference>
<dbReference type="PANTHER" id="PTHR16166:SF130">
    <property type="entry name" value="PROTEIN SORTING-ASSOCIATED PROTEIN, PUTATIVE (DUF1162)-RELATED"/>
    <property type="match status" value="1"/>
</dbReference>
<dbReference type="EMBL" id="JAIWQS010000005">
    <property type="protein sequence ID" value="KAJ8764509.1"/>
    <property type="molecule type" value="Genomic_DNA"/>
</dbReference>
<dbReference type="GO" id="GO:0006623">
    <property type="term" value="P:protein targeting to vacuole"/>
    <property type="evidence" value="ECO:0007669"/>
    <property type="project" value="TreeGrafter"/>
</dbReference>
<name>A0AAV8TE83_9ROSI</name>
<evidence type="ECO:0000256" key="1">
    <source>
        <dbReference type="SAM" id="Phobius"/>
    </source>
</evidence>
<protein>
    <recommendedName>
        <fullName evidence="2">Vacuolar protein sorting-associated protein 13 VPS13 adaptor binding domain-containing protein</fullName>
    </recommendedName>
</protein>
<evidence type="ECO:0000313" key="4">
    <source>
        <dbReference type="Proteomes" id="UP001159364"/>
    </source>
</evidence>
<evidence type="ECO:0000313" key="3">
    <source>
        <dbReference type="EMBL" id="KAJ8764509.1"/>
    </source>
</evidence>
<keyword evidence="1" id="KW-0472">Membrane</keyword>
<keyword evidence="1" id="KW-1133">Transmembrane helix</keyword>
<evidence type="ECO:0000259" key="2">
    <source>
        <dbReference type="Pfam" id="PF25036"/>
    </source>
</evidence>
<keyword evidence="4" id="KW-1185">Reference proteome</keyword>
<feature type="domain" description="Vacuolar protein sorting-associated protein 13 VPS13 adaptor binding" evidence="2">
    <location>
        <begin position="2045"/>
        <end position="2463"/>
    </location>
</feature>
<organism evidence="3 4">
    <name type="scientific">Erythroxylum novogranatense</name>
    <dbReference type="NCBI Taxonomy" id="1862640"/>
    <lineage>
        <taxon>Eukaryota</taxon>
        <taxon>Viridiplantae</taxon>
        <taxon>Streptophyta</taxon>
        <taxon>Embryophyta</taxon>
        <taxon>Tracheophyta</taxon>
        <taxon>Spermatophyta</taxon>
        <taxon>Magnoliopsida</taxon>
        <taxon>eudicotyledons</taxon>
        <taxon>Gunneridae</taxon>
        <taxon>Pentapetalae</taxon>
        <taxon>rosids</taxon>
        <taxon>fabids</taxon>
        <taxon>Malpighiales</taxon>
        <taxon>Erythroxylaceae</taxon>
        <taxon>Erythroxylum</taxon>
    </lineage>
</organism>
<feature type="transmembrane region" description="Helical" evidence="1">
    <location>
        <begin position="420"/>
        <end position="448"/>
    </location>
</feature>
<dbReference type="InterPro" id="IPR026847">
    <property type="entry name" value="VPS13"/>
</dbReference>
<reference evidence="3 4" key="1">
    <citation type="submission" date="2021-09" db="EMBL/GenBank/DDBJ databases">
        <title>Genomic insights and catalytic innovation underlie evolution of tropane alkaloids biosynthesis.</title>
        <authorList>
            <person name="Wang Y.-J."/>
            <person name="Tian T."/>
            <person name="Huang J.-P."/>
            <person name="Huang S.-X."/>
        </authorList>
    </citation>
    <scope>NUCLEOTIDE SEQUENCE [LARGE SCALE GENOMIC DNA]</scope>
    <source>
        <strain evidence="3">KIB-2018</strain>
        <tissue evidence="3">Leaf</tissue>
    </source>
</reference>
<comment type="caution">
    <text evidence="3">The sequence shown here is derived from an EMBL/GenBank/DDBJ whole genome shotgun (WGS) entry which is preliminary data.</text>
</comment>
<proteinExistence type="predicted"/>
<sequence length="3125" mass="351804">MFVHYIVRRQLESLLRPWLRDEPELELRLGLINSHATARNLSFDASALNLLLDESFQFSFKEVRVEEFSVHFSNWSVEAFKIEVRGVSVTLSAGEVEERSLRRGRKSSELENEERRKILAGIDPEGCALHDILEKILATTPRNHLKISLSNLVLKHCHVQIVDINLQVQVLTSNGTLVCLLKLNELNARPQYLEYGCLLRGLIGATFRHLKETFVAVDFQGFEVGYAMDDQTKIMFPNTDMFMCIKLNDLQIAELSVCVPKLSMSFSPLELTVILALSKISMKESKHARNGRQLWKLAANRLGFAVSSLKFSFHNLVGLVCLWLRYLNAYEKLLSVVGNPGDLLSKTTTSKMLQDNLFLSSAKHNWEVIISIEKDLPAEAIAQARRIARDRVASCVQHGEDDGDRPSSISAHVNYLSKMFLAVLFLWNMICRIFLSIVNFFLLLMYFLPEQEPDEQPEDHCPQYFLLLNFGKVSINFIPKITVQNVEQVMEPPTAMPYLNIHSLHLSIDALLLMYCDHIVEQTLSVSCGMLEVKSSPVVGVTTMQRSSRFNSSKRHQKGNFYNPKRVLKAEPAVMFSSSQATEKSAAGQADNVKNPQLKEFLEEMCLNWKKTLTKYDGIEIEYSKDPWLLFETKNSLAYAGPRCPDSGFWKCCLIVGKLNLCLEYSSILSMIILFGQIQHALNWNRDHERLDGPTHFRSTTEHELHFSWEQMHDSCARKMKMALLKLLPDKCIQLGAFITGPCIRILLQKDGFNYENADMNSAGTQDSFDLGFDVHNIEVVVWPTSKSNFSSTKWASFGYVEPECQIRKPRIIEIPKSDNEKYASQEWVSLSSFLSVNGFNFYIEDLAEGQQISSFVLRPIALHLSFFRESVYTLAKTITAFSAALCSVFTGFTILSNMDELYVLFQAVAGLSSALSYASGTSDNFKCAPLEVLEQRKTVIMESGNVEIASQGTPLIHTNLLVSANSTFIFKSVDIVLSSRVNELESDVGFSRQKLADRRFPDCGIWNSVPKSSVKISFEEEKLEILLDLFGVQSVIFRLDNMSRSFDHSLIENLMKQSNSWLYEASLSNWSSYICLGRPLRNSDESSSSNAVDDSLPYTADNALIKEFNISHGQSFIVADHLDFAAPSSHWMLVIFTLDGFYVGRCSLKKFFFEAQQLDKFTSSISVGKNLQAICWEIKGGHLLLEAKALVMFVRSFASYLRLSRDLVSIILSFDRSVQNAENRADETMDTAQQNKWQLPAAFTIDVTQISVVLIADDDPGCLQELVCEVGVHLLFESKSLMQKLKIDLSRIAVLTQVLEKYVENEDQVPHFSSVPVNESSSNSTMTSLNRSGRQQNHILHHLAACLTAERPNDGHLHLNQVWIGRGSVSGFDMIISLSDTLMISSILSSLSTVSNNNESTNELKENHWNNGEGAVEDMVPDGAIVAIQDVYQHMYYAVQEGQNKHGVVGVIHYSLVGKEAFFKVKHYKQRIWKSSVLWFSLISLHAKSDSGEPLQLSYRPGSVFVELSGTNNGGKSLWKAVPCQTESYQSEVDLELNNRLTEGTFYLVNKKNDCGVAFIDGTPEFIRKPGNPFKFKVIQSSLDRYSLEASDANLHPGICEDKEQTSEKNRDLPCIQLKIDNVSLTIVHELLDTKDRFPLLRACLHNTQLNVQLFSYKVRVMSTISMALHYFDAQRNFWRELVCPVDIFVFYRSSFLPQGSNPVEHGVPVHIYCRTEEWNISLTEVSMDILLFVIGKLNLAGPFSVQSSTILANCCKVENHSGLNLICHFFDGKRVTIARKQSASVFLRHPLLENQQPEGASILAIQLSDLGSFVTSSLHLSLVKAKTFAWRTRITSLQDSRSYPGPFIVVSVSRNSEDGLSVVVSPLLRIHNETEFSMELRFRRPQQDENIFASVSLKKGDSVDDSMATFDAINMSGGLKKALMSLSVGNFLMSFRPEIGDGPVSSGNQFSVEWSDELEGGKAVRLSGIFDKLGYQVRRALSVESVKCSFSTACCSIKSEDAPATNLHFLIQSIGRNVPVLEPANSQNGSEIRNSAVILQEQKEIFLLPTVRVSNLLHMEIHLSLTETDVCPTAGSDCMGKQAIMASGSTIDFYANPALMCLTVTLTAFNSSCKPVKSGDWVKKLLKNKNTVKYLDIDLDFAGGKYSASLRLSRGLRGILEAAVFTPYSLKNDTEFSLYFFAHNQKPLSRDELDKLGSCIAPEFGLLLSPNSVRSWFLKSHKIQLRMSKGHASETLLDLDALSGLTEISLAIEETGAKCTVKFGIYIRSSSSKLEMLAQTLTMVPRHVVFNESEENITVRQCYLENESAGMCYIRSKQRTTLLLQNGVRKSREFSLFENVIKKHRHDTEASVAYIQFQPNDSESSWSGPVCIASLGCFFLKFRKQTNQAKELDNTVTEFAAVNVVEERSTLGVHFYKPPNISLPYRIENQLHQASLTYYQKDSSERELLGPGCSAHYVWDDWTLPHRLVVLVNDMHLLREIKLDKVRAWKPFLRPKQSKGLASLSLLDKKYGGQNTYFGQFNSMDTVNVGYEVYAEGPTRVLQICELSDNRKGDYFLQTHAKIRIIVSQFAIHLLECGKQDSEENEDCTCTPIVTARLTNINLGSVVTDQQKHNQLTIQSLYVDEKWTGAPFAAMLRRHQLEFIDSNACTLKVVFVLLSRSSSIRQVKYSSIVLQPIDLNLDEETLMKIASFWRTSLSDSSTPSQQYYFDHFEVHPVKIITNFLPGDSYSSYNSAQETLRSLLHSVVKVPPIKNMVVELNGILITHALITMRELVIRAAQHYSWYAMRAIYIAKGSTLLPPSFASIFDDLASSSLDVFFDPSRGLINLPGFTLGTFKFISKSIKGKGFSGTKRYFGDLEKTLKTAGSKVLFAVVTEISDSVLKGAETSGFDGMLSGFHQGILKLAMEPSLLGTALMEGGPNRKIKLDRGPGVDELYIEGYLQAMLDTMYRQEYLRVRVIDDQVLLKNLPPNSALIDEIMDRVKGFLVSKGLLKGDPSKSSHHLRHLQGEAEWKIVPTVITLCEHLFVSFAIRMLRKHTVKYITNMNWRKVPKIEENRALVRAEPGEQEKKVKFRWKWGISKFVLSGILAYIDGRLCRYIPNPVARRIVSGYLLSFIDKNDDVS</sequence>
<keyword evidence="1" id="KW-0812">Transmembrane</keyword>
<dbReference type="GO" id="GO:0045053">
    <property type="term" value="P:protein retention in Golgi apparatus"/>
    <property type="evidence" value="ECO:0007669"/>
    <property type="project" value="TreeGrafter"/>
</dbReference>